<keyword evidence="1" id="KW-0812">Transmembrane</keyword>
<comment type="caution">
    <text evidence="2">The sequence shown here is derived from an EMBL/GenBank/DDBJ whole genome shotgun (WGS) entry which is preliminary data.</text>
</comment>
<keyword evidence="1" id="KW-1133">Transmembrane helix</keyword>
<accession>A0A8I1JJ43</accession>
<evidence type="ECO:0000256" key="1">
    <source>
        <dbReference type="SAM" id="Phobius"/>
    </source>
</evidence>
<proteinExistence type="predicted"/>
<organism evidence="2 3">
    <name type="scientific">Pseudomonas putida</name>
    <name type="common">Arthrobacter siderocapsulatus</name>
    <dbReference type="NCBI Taxonomy" id="303"/>
    <lineage>
        <taxon>Bacteria</taxon>
        <taxon>Pseudomonadati</taxon>
        <taxon>Pseudomonadota</taxon>
        <taxon>Gammaproteobacteria</taxon>
        <taxon>Pseudomonadales</taxon>
        <taxon>Pseudomonadaceae</taxon>
        <taxon>Pseudomonas</taxon>
    </lineage>
</organism>
<evidence type="ECO:0000313" key="2">
    <source>
        <dbReference type="EMBL" id="MBI6883224.1"/>
    </source>
</evidence>
<dbReference type="AlphaFoldDB" id="A0A8I1JJ43"/>
<dbReference type="Proteomes" id="UP000637061">
    <property type="component" value="Unassembled WGS sequence"/>
</dbReference>
<name>A0A8I1JJ43_PSEPU</name>
<evidence type="ECO:0000313" key="3">
    <source>
        <dbReference type="Proteomes" id="UP000637061"/>
    </source>
</evidence>
<reference evidence="2" key="1">
    <citation type="submission" date="2020-12" db="EMBL/GenBank/DDBJ databases">
        <title>Enhanced detection system for hospital associated transmission using whole genome sequencing surveillance.</title>
        <authorList>
            <person name="Harrison L.H."/>
            <person name="Van Tyne D."/>
            <person name="Marsh J.W."/>
            <person name="Griffith M.P."/>
            <person name="Snyder D.J."/>
            <person name="Cooper V.S."/>
            <person name="Mustapha M."/>
        </authorList>
    </citation>
    <scope>NUCLEOTIDE SEQUENCE</scope>
    <source>
        <strain evidence="2">PSB00042</strain>
    </source>
</reference>
<dbReference type="RefSeq" id="WP_198746838.1">
    <property type="nucleotide sequence ID" value="NZ_JAEHTE010000002.1"/>
</dbReference>
<feature type="transmembrane region" description="Helical" evidence="1">
    <location>
        <begin position="35"/>
        <end position="55"/>
    </location>
</feature>
<protein>
    <submittedName>
        <fullName evidence="2">Uncharacterized protein</fullName>
    </submittedName>
</protein>
<dbReference type="EMBL" id="JAEHTE010000002">
    <property type="protein sequence ID" value="MBI6883224.1"/>
    <property type="molecule type" value="Genomic_DNA"/>
</dbReference>
<keyword evidence="1" id="KW-0472">Membrane</keyword>
<gene>
    <name evidence="2" type="ORF">JEU22_04800</name>
</gene>
<sequence length="80" mass="8043">MSAESVIAMCFLSAFLFLATALCLAGTVIQADAITALALGIALTTSIIGGATPNVRKAEASKLQSQSSGLADQPSVSEDI</sequence>